<evidence type="ECO:0000256" key="4">
    <source>
        <dbReference type="ARBA" id="ARBA00022728"/>
    </source>
</evidence>
<keyword evidence="3" id="KW-0507">mRNA processing</keyword>
<evidence type="ECO:0000256" key="7">
    <source>
        <dbReference type="ARBA" id="ARBA00023242"/>
    </source>
</evidence>
<evidence type="ECO:0000256" key="2">
    <source>
        <dbReference type="ARBA" id="ARBA00005572"/>
    </source>
</evidence>
<evidence type="ECO:0000313" key="12">
    <source>
        <dbReference type="Proteomes" id="UP000631114"/>
    </source>
</evidence>
<evidence type="ECO:0000259" key="10">
    <source>
        <dbReference type="PROSITE" id="PS51358"/>
    </source>
</evidence>
<dbReference type="InterPro" id="IPR019175">
    <property type="entry name" value="Prp31_C"/>
</dbReference>
<dbReference type="GO" id="GO:0046540">
    <property type="term" value="C:U4/U6 x U5 tri-snRNP complex"/>
    <property type="evidence" value="ECO:0007669"/>
    <property type="project" value="InterPro"/>
</dbReference>
<name>A0A835HG91_9MAGN</name>
<dbReference type="InterPro" id="IPR042239">
    <property type="entry name" value="Nop_C"/>
</dbReference>
<evidence type="ECO:0000256" key="3">
    <source>
        <dbReference type="ARBA" id="ARBA00022664"/>
    </source>
</evidence>
<comment type="caution">
    <text evidence="11">The sequence shown here is derived from an EMBL/GenBank/DDBJ whole genome shotgun (WGS) entry which is preliminary data.</text>
</comment>
<dbReference type="PROSITE" id="PS51358">
    <property type="entry name" value="NOP"/>
    <property type="match status" value="1"/>
</dbReference>
<protein>
    <recommendedName>
        <fullName evidence="10">Nop domain-containing protein</fullName>
    </recommendedName>
</protein>
<keyword evidence="4" id="KW-0747">Spliceosome</keyword>
<dbReference type="InterPro" id="IPR002687">
    <property type="entry name" value="Nop_dom"/>
</dbReference>
<dbReference type="Proteomes" id="UP000631114">
    <property type="component" value="Unassembled WGS sequence"/>
</dbReference>
<accession>A0A835HG91</accession>
<keyword evidence="8" id="KW-0687">Ribonucleoprotein</keyword>
<dbReference type="OrthoDB" id="4771285at2759"/>
<sequence>MSIREIFFGLNDFEDDVNDNGGMDMAANFNGLDEFSELQKTQRYIGIMHKIDDVNQGLLVLEHGDSAEYQLIIDCNKLCVDIDKEILNGHNFTRDTYRLKLPELESLVPHPIDYARVLKKIGNETDLTLVDLQGILPSATIMVISITASTTRGKLLTEENLNKTIDACDRVLDLNFAKNKVLDFFESRMKYIAPNLSSLVGSAVAAKLIGSVGGLPALVNMPASNIQLLGAKRRTLSGFSSANSESHVGFFQETAVVQHTPPPLKHGACKLFAYKSILAARVDLARGDGTGNIGRKYRDEISKKIENWQERPPAKLPKPLPVPDLTSKPKKRGGRRLRKTKMRYAITNMKKLVNRMQFGVPEKSSLGDGYGEGYGMLGQAGCGKMRVTVNHSRLAPRVTNMKCKKTEQDRNDATSGLTLSLPLTPVQESSSLIPGQSSYFSKLGTEANEYYWQA</sequence>
<dbReference type="GO" id="GO:0071011">
    <property type="term" value="C:precatalytic spliceosome"/>
    <property type="evidence" value="ECO:0007669"/>
    <property type="project" value="TreeGrafter"/>
</dbReference>
<dbReference type="PANTHER" id="PTHR13904">
    <property type="entry name" value="PRE-MRNA SPLICING FACTOR PRP31"/>
    <property type="match status" value="1"/>
</dbReference>
<reference evidence="11 12" key="1">
    <citation type="submission" date="2020-10" db="EMBL/GenBank/DDBJ databases">
        <title>The Coptis chinensis genome and diversification of protoberbering-type alkaloids.</title>
        <authorList>
            <person name="Wang B."/>
            <person name="Shu S."/>
            <person name="Song C."/>
            <person name="Liu Y."/>
        </authorList>
    </citation>
    <scope>NUCLEOTIDE SEQUENCE [LARGE SCALE GENOMIC DNA]</scope>
    <source>
        <strain evidence="11">HL-2020</strain>
        <tissue evidence="11">Leaf</tissue>
    </source>
</reference>
<keyword evidence="12" id="KW-1185">Reference proteome</keyword>
<dbReference type="Pfam" id="PF09785">
    <property type="entry name" value="Prp31_C"/>
    <property type="match status" value="1"/>
</dbReference>
<feature type="compositionally biased region" description="Basic residues" evidence="9">
    <location>
        <begin position="328"/>
        <end position="338"/>
    </location>
</feature>
<dbReference type="InterPro" id="IPR036070">
    <property type="entry name" value="Nop_dom_sf"/>
</dbReference>
<proteinExistence type="inferred from homology"/>
<dbReference type="GO" id="GO:0000244">
    <property type="term" value="P:spliceosomal tri-snRNP complex assembly"/>
    <property type="evidence" value="ECO:0007669"/>
    <property type="project" value="InterPro"/>
</dbReference>
<evidence type="ECO:0000256" key="5">
    <source>
        <dbReference type="ARBA" id="ARBA00022884"/>
    </source>
</evidence>
<gene>
    <name evidence="11" type="ORF">IFM89_028304</name>
</gene>
<dbReference type="Gene3D" id="1.10.246.90">
    <property type="entry name" value="Nop domain"/>
    <property type="match status" value="1"/>
</dbReference>
<dbReference type="GO" id="GO:0003723">
    <property type="term" value="F:RNA binding"/>
    <property type="evidence" value="ECO:0007669"/>
    <property type="project" value="UniProtKB-KW"/>
</dbReference>
<dbReference type="PANTHER" id="PTHR13904:SF0">
    <property type="entry name" value="U4_U6 SMALL NUCLEAR RIBONUCLEOPROTEIN PRP31"/>
    <property type="match status" value="1"/>
</dbReference>
<evidence type="ECO:0000313" key="11">
    <source>
        <dbReference type="EMBL" id="KAF9598635.1"/>
    </source>
</evidence>
<dbReference type="Pfam" id="PF01798">
    <property type="entry name" value="Nop"/>
    <property type="match status" value="1"/>
</dbReference>
<evidence type="ECO:0000256" key="8">
    <source>
        <dbReference type="ARBA" id="ARBA00023274"/>
    </source>
</evidence>
<dbReference type="InterPro" id="IPR012976">
    <property type="entry name" value="NOSIC"/>
</dbReference>
<dbReference type="GO" id="GO:0005687">
    <property type="term" value="C:U4 snRNP"/>
    <property type="evidence" value="ECO:0007669"/>
    <property type="project" value="TreeGrafter"/>
</dbReference>
<feature type="domain" description="Nop" evidence="10">
    <location>
        <begin position="192"/>
        <end position="310"/>
    </location>
</feature>
<dbReference type="SMART" id="SM00931">
    <property type="entry name" value="NOSIC"/>
    <property type="match status" value="1"/>
</dbReference>
<dbReference type="FunFam" id="1.10.287.4070:FF:000003">
    <property type="entry name" value="U4/U6 small nuclear ribonucleoprotein PRP31"/>
    <property type="match status" value="1"/>
</dbReference>
<feature type="region of interest" description="Disordered" evidence="9">
    <location>
        <begin position="306"/>
        <end position="338"/>
    </location>
</feature>
<dbReference type="EMBL" id="JADFTS010000007">
    <property type="protein sequence ID" value="KAF9598635.1"/>
    <property type="molecule type" value="Genomic_DNA"/>
</dbReference>
<keyword evidence="7" id="KW-0539">Nucleus</keyword>
<evidence type="ECO:0000256" key="1">
    <source>
        <dbReference type="ARBA" id="ARBA00004123"/>
    </source>
</evidence>
<dbReference type="SUPFAM" id="SSF89124">
    <property type="entry name" value="Nop domain"/>
    <property type="match status" value="1"/>
</dbReference>
<dbReference type="Gene3D" id="1.10.287.4070">
    <property type="match status" value="1"/>
</dbReference>
<keyword evidence="6" id="KW-0508">mRNA splicing</keyword>
<organism evidence="11 12">
    <name type="scientific">Coptis chinensis</name>
    <dbReference type="NCBI Taxonomy" id="261450"/>
    <lineage>
        <taxon>Eukaryota</taxon>
        <taxon>Viridiplantae</taxon>
        <taxon>Streptophyta</taxon>
        <taxon>Embryophyta</taxon>
        <taxon>Tracheophyta</taxon>
        <taxon>Spermatophyta</taxon>
        <taxon>Magnoliopsida</taxon>
        <taxon>Ranunculales</taxon>
        <taxon>Ranunculaceae</taxon>
        <taxon>Coptidoideae</taxon>
        <taxon>Coptis</taxon>
    </lineage>
</organism>
<keyword evidence="5" id="KW-0694">RNA-binding</keyword>
<evidence type="ECO:0000256" key="9">
    <source>
        <dbReference type="SAM" id="MobiDB-lite"/>
    </source>
</evidence>
<comment type="subcellular location">
    <subcellularLocation>
        <location evidence="1">Nucleus</location>
    </subcellularLocation>
</comment>
<dbReference type="AlphaFoldDB" id="A0A835HG91"/>
<dbReference type="FunFam" id="1.10.246.90:FF:000002">
    <property type="entry name" value="U4/U6 small nuclear ribonucleoprotein Prp31"/>
    <property type="match status" value="1"/>
</dbReference>
<comment type="similarity">
    <text evidence="2">Belongs to the PRP31 family.</text>
</comment>
<evidence type="ECO:0000256" key="6">
    <source>
        <dbReference type="ARBA" id="ARBA00023187"/>
    </source>
</evidence>
<dbReference type="InterPro" id="IPR027105">
    <property type="entry name" value="Prp31"/>
</dbReference>